<dbReference type="PRINTS" id="PR00368">
    <property type="entry name" value="FADPNR"/>
</dbReference>
<reference evidence="7" key="2">
    <citation type="submission" date="2023-03" db="EMBL/GenBank/DDBJ databases">
        <authorList>
            <person name="Zhang Z."/>
        </authorList>
    </citation>
    <scope>NUCLEOTIDE SEQUENCE</scope>
    <source>
        <strain evidence="7">DSA</strain>
    </source>
</reference>
<dbReference type="Gene3D" id="3.50.50.60">
    <property type="entry name" value="FAD/NAD(P)-binding domain"/>
    <property type="match status" value="2"/>
</dbReference>
<dbReference type="Proteomes" id="UP001172911">
    <property type="component" value="Unassembled WGS sequence"/>
</dbReference>
<dbReference type="AlphaFoldDB" id="A0AAW7Z815"/>
<name>A0AAW7Z815_9FIRM</name>
<dbReference type="PRINTS" id="PR00469">
    <property type="entry name" value="PNDRDTASEII"/>
</dbReference>
<proteinExistence type="predicted"/>
<evidence type="ECO:0000256" key="3">
    <source>
        <dbReference type="ARBA" id="ARBA00023002"/>
    </source>
</evidence>
<evidence type="ECO:0000313" key="7">
    <source>
        <dbReference type="EMBL" id="MDO7785978.1"/>
    </source>
</evidence>
<dbReference type="GO" id="GO:0016668">
    <property type="term" value="F:oxidoreductase activity, acting on a sulfur group of donors, NAD(P) as acceptor"/>
    <property type="evidence" value="ECO:0007669"/>
    <property type="project" value="UniProtKB-ARBA"/>
</dbReference>
<dbReference type="PANTHER" id="PTHR48105">
    <property type="entry name" value="THIOREDOXIN REDUCTASE 1-RELATED-RELATED"/>
    <property type="match status" value="1"/>
</dbReference>
<gene>
    <name evidence="7" type="ORF">P6N53_01890</name>
</gene>
<dbReference type="PROSITE" id="PS00573">
    <property type="entry name" value="PYRIDINE_REDOX_2"/>
    <property type="match status" value="1"/>
</dbReference>
<keyword evidence="1" id="KW-0285">Flavoprotein</keyword>
<protein>
    <submittedName>
        <fullName evidence="7">FAD-dependent oxidoreductase</fullName>
    </submittedName>
</protein>
<keyword evidence="8" id="KW-1185">Reference proteome</keyword>
<dbReference type="InterPro" id="IPR050097">
    <property type="entry name" value="Ferredoxin-NADP_redctase_2"/>
</dbReference>
<evidence type="ECO:0000259" key="6">
    <source>
        <dbReference type="Pfam" id="PF07992"/>
    </source>
</evidence>
<reference evidence="7" key="1">
    <citation type="journal article" date="2023" name="J. Hazard. Mater.">
        <title>Anaerobic biodegradation of pyrene and benzo[a]pyrene by a new sulfate-reducing Desulforamulus aquiferis strain DSA.</title>
        <authorList>
            <person name="Zhang Z."/>
            <person name="Sun J."/>
            <person name="Gong X."/>
            <person name="Wang C."/>
            <person name="Wang H."/>
        </authorList>
    </citation>
    <scope>NUCLEOTIDE SEQUENCE</scope>
    <source>
        <strain evidence="7">DSA</strain>
    </source>
</reference>
<keyword evidence="2" id="KW-0274">FAD</keyword>
<dbReference type="Pfam" id="PF07992">
    <property type="entry name" value="Pyr_redox_2"/>
    <property type="match status" value="1"/>
</dbReference>
<evidence type="ECO:0000256" key="5">
    <source>
        <dbReference type="ARBA" id="ARBA00023284"/>
    </source>
</evidence>
<feature type="domain" description="FAD/NAD(P)-binding" evidence="6">
    <location>
        <begin position="14"/>
        <end position="300"/>
    </location>
</feature>
<sequence>MSIVEGSIDEMAEYDVAIVGAGPAGMTAAIYAARANLRVLLLDKLAPGGQIVNTFEIQNYTGMGSINGAELAIKMFEHTQELGITFDYGTVKAIELEGSKKRLICEEGVTFEATTVIIATGTKPRMLGVPGEFKFAGTSISWCAICDGPHYQGKKVIVIGGGNSAVEEAIYLAGLAEEVSIVTLFDLTADPSACDKLRALPNVKVYEYYKITEFLGDDTFEGLKAESTRTGEVISVPGAGAFEYIGLEPTAEAFRDLGILNAHGYIETDGHMATKIAGIYGAGDITSKHLRQVITACSDGAIAAQAAAKYIEKLK</sequence>
<evidence type="ECO:0000313" key="8">
    <source>
        <dbReference type="Proteomes" id="UP001172911"/>
    </source>
</evidence>
<keyword evidence="3" id="KW-0560">Oxidoreductase</keyword>
<comment type="caution">
    <text evidence="7">The sequence shown here is derived from an EMBL/GenBank/DDBJ whole genome shotgun (WGS) entry which is preliminary data.</text>
</comment>
<evidence type="ECO:0000256" key="4">
    <source>
        <dbReference type="ARBA" id="ARBA00023157"/>
    </source>
</evidence>
<evidence type="ECO:0000256" key="2">
    <source>
        <dbReference type="ARBA" id="ARBA00022827"/>
    </source>
</evidence>
<organism evidence="7 8">
    <name type="scientific">Desulforamulus aquiferis</name>
    <dbReference type="NCBI Taxonomy" id="1397668"/>
    <lineage>
        <taxon>Bacteria</taxon>
        <taxon>Bacillati</taxon>
        <taxon>Bacillota</taxon>
        <taxon>Clostridia</taxon>
        <taxon>Eubacteriales</taxon>
        <taxon>Peptococcaceae</taxon>
        <taxon>Desulforamulus</taxon>
    </lineage>
</organism>
<evidence type="ECO:0000256" key="1">
    <source>
        <dbReference type="ARBA" id="ARBA00022630"/>
    </source>
</evidence>
<keyword evidence="4" id="KW-1015">Disulfide bond</keyword>
<dbReference type="InterPro" id="IPR008255">
    <property type="entry name" value="Pyr_nucl-diS_OxRdtase_2_AS"/>
</dbReference>
<dbReference type="InterPro" id="IPR023753">
    <property type="entry name" value="FAD/NAD-binding_dom"/>
</dbReference>
<keyword evidence="5" id="KW-0676">Redox-active center</keyword>
<dbReference type="InterPro" id="IPR036188">
    <property type="entry name" value="FAD/NAD-bd_sf"/>
</dbReference>
<dbReference type="SUPFAM" id="SSF51905">
    <property type="entry name" value="FAD/NAD(P)-binding domain"/>
    <property type="match status" value="1"/>
</dbReference>
<dbReference type="EMBL" id="JARPTC010000002">
    <property type="protein sequence ID" value="MDO7785978.1"/>
    <property type="molecule type" value="Genomic_DNA"/>
</dbReference>
<accession>A0AAW7Z815</accession>